<dbReference type="PROSITE" id="PS50879">
    <property type="entry name" value="RNASE_H_1"/>
    <property type="match status" value="1"/>
</dbReference>
<dbReference type="GO" id="GO:0046872">
    <property type="term" value="F:metal ion binding"/>
    <property type="evidence" value="ECO:0007669"/>
    <property type="project" value="UniProtKB-KW"/>
</dbReference>
<evidence type="ECO:0000256" key="6">
    <source>
        <dbReference type="ARBA" id="ARBA00022759"/>
    </source>
</evidence>
<gene>
    <name evidence="10" type="ORF">BCR43DRAFT_492709</name>
</gene>
<evidence type="ECO:0000256" key="4">
    <source>
        <dbReference type="ARBA" id="ARBA00022722"/>
    </source>
</evidence>
<dbReference type="Pfam" id="PF00075">
    <property type="entry name" value="RNase_H"/>
    <property type="match status" value="1"/>
</dbReference>
<name>A0A1X2H9C3_SYNRA</name>
<keyword evidence="6" id="KW-0255">Endonuclease</keyword>
<dbReference type="EMBL" id="MCGN01000006">
    <property type="protein sequence ID" value="ORY95263.1"/>
    <property type="molecule type" value="Genomic_DNA"/>
</dbReference>
<comment type="catalytic activity">
    <reaction evidence="1">
        <text>Endonucleolytic cleavage to 5'-phosphomonoester.</text>
        <dbReference type="EC" id="3.1.26.4"/>
    </reaction>
</comment>
<evidence type="ECO:0000256" key="7">
    <source>
        <dbReference type="ARBA" id="ARBA00022801"/>
    </source>
</evidence>
<dbReference type="Gene3D" id="3.30.420.10">
    <property type="entry name" value="Ribonuclease H-like superfamily/Ribonuclease H"/>
    <property type="match status" value="1"/>
</dbReference>
<keyword evidence="7" id="KW-0378">Hydrolase</keyword>
<evidence type="ECO:0000256" key="3">
    <source>
        <dbReference type="ARBA" id="ARBA00012180"/>
    </source>
</evidence>
<dbReference type="GO" id="GO:0003676">
    <property type="term" value="F:nucleic acid binding"/>
    <property type="evidence" value="ECO:0007669"/>
    <property type="project" value="InterPro"/>
</dbReference>
<evidence type="ECO:0000256" key="1">
    <source>
        <dbReference type="ARBA" id="ARBA00000077"/>
    </source>
</evidence>
<dbReference type="InterPro" id="IPR036397">
    <property type="entry name" value="RNaseH_sf"/>
</dbReference>
<organism evidence="10 11">
    <name type="scientific">Syncephalastrum racemosum</name>
    <name type="common">Filamentous fungus</name>
    <dbReference type="NCBI Taxonomy" id="13706"/>
    <lineage>
        <taxon>Eukaryota</taxon>
        <taxon>Fungi</taxon>
        <taxon>Fungi incertae sedis</taxon>
        <taxon>Mucoromycota</taxon>
        <taxon>Mucoromycotina</taxon>
        <taxon>Mucoromycetes</taxon>
        <taxon>Mucorales</taxon>
        <taxon>Syncephalastraceae</taxon>
        <taxon>Syncephalastrum</taxon>
    </lineage>
</organism>
<reference evidence="10 11" key="1">
    <citation type="submission" date="2016-07" db="EMBL/GenBank/DDBJ databases">
        <title>Pervasive Adenine N6-methylation of Active Genes in Fungi.</title>
        <authorList>
            <consortium name="DOE Joint Genome Institute"/>
            <person name="Mondo S.J."/>
            <person name="Dannebaum R.O."/>
            <person name="Kuo R.C."/>
            <person name="Labutti K."/>
            <person name="Haridas S."/>
            <person name="Kuo A."/>
            <person name="Salamov A."/>
            <person name="Ahrendt S.R."/>
            <person name="Lipzen A."/>
            <person name="Sullivan W."/>
            <person name="Andreopoulos W.B."/>
            <person name="Clum A."/>
            <person name="Lindquist E."/>
            <person name="Daum C."/>
            <person name="Ramamoorthy G.K."/>
            <person name="Gryganskyi A."/>
            <person name="Culley D."/>
            <person name="Magnuson J.K."/>
            <person name="James T.Y."/>
            <person name="O'Malley M.A."/>
            <person name="Stajich J.E."/>
            <person name="Spatafora J.W."/>
            <person name="Visel A."/>
            <person name="Grigoriev I.V."/>
        </authorList>
    </citation>
    <scope>NUCLEOTIDE SEQUENCE [LARGE SCALE GENOMIC DNA]</scope>
    <source>
        <strain evidence="10 11">NRRL 2496</strain>
    </source>
</reference>
<feature type="domain" description="RNase H type-1" evidence="9">
    <location>
        <begin position="314"/>
        <end position="440"/>
    </location>
</feature>
<dbReference type="EC" id="3.1.26.4" evidence="3"/>
<sequence>MSDTRASEYTPHEEKMLRCFGFLRNEPDQTSSGSTNSETKTSPSSAPDMNMKMGSRKRIKLHHTESSPAIKHTRPKRMSTETNTQAFLSDLRESSEPSSSLLLDTASGPSMVDARPRAAPTPSAIHQRCPLMKQLVSLLSYPPKTPITPAPTYIPLDPLEPILSQYQRRDLLDLNQLPQKRGRPGNGIPIVISDDDDDELPELKPAEFSSAISPPTTLADTYIPLDPLESIVISDDDDDELSEVKPAEPSSAISIPTTLADTTAPALSSPRPTRYIPEPTLPKINVDRLLNECKVERKEMLRYFFELKLSRLHHYFDEIVYSDGSWGGISGGAGLYFGEDDPRNQGVHLDSAVAASSNACEYIAAMFAIELCDENVPLLICSDHPEVVGGCTKKSKYGYRTMLDEIIASRPGITAFMLVPGHSGVHGNEMADRLAYKAMISGNKRRRRQ</sequence>
<dbReference type="SUPFAM" id="SSF53098">
    <property type="entry name" value="Ribonuclease H-like"/>
    <property type="match status" value="1"/>
</dbReference>
<keyword evidence="11" id="KW-1185">Reference proteome</keyword>
<feature type="compositionally biased region" description="Low complexity" evidence="8">
    <location>
        <begin position="256"/>
        <end position="267"/>
    </location>
</feature>
<dbReference type="InParanoid" id="A0A1X2H9C3"/>
<evidence type="ECO:0000313" key="10">
    <source>
        <dbReference type="EMBL" id="ORY95263.1"/>
    </source>
</evidence>
<dbReference type="PANTHER" id="PTHR10642:SF26">
    <property type="entry name" value="RIBONUCLEASE H1"/>
    <property type="match status" value="1"/>
</dbReference>
<evidence type="ECO:0000313" key="11">
    <source>
        <dbReference type="Proteomes" id="UP000242180"/>
    </source>
</evidence>
<proteinExistence type="inferred from homology"/>
<dbReference type="PANTHER" id="PTHR10642">
    <property type="entry name" value="RIBONUCLEASE H1"/>
    <property type="match status" value="1"/>
</dbReference>
<dbReference type="InterPro" id="IPR012337">
    <property type="entry name" value="RNaseH-like_sf"/>
</dbReference>
<keyword evidence="4" id="KW-0540">Nuclease</keyword>
<dbReference type="InterPro" id="IPR002156">
    <property type="entry name" value="RNaseH_domain"/>
</dbReference>
<evidence type="ECO:0000256" key="5">
    <source>
        <dbReference type="ARBA" id="ARBA00022723"/>
    </source>
</evidence>
<evidence type="ECO:0000256" key="2">
    <source>
        <dbReference type="ARBA" id="ARBA00005300"/>
    </source>
</evidence>
<protein>
    <recommendedName>
        <fullName evidence="3">ribonuclease H</fullName>
        <ecNumber evidence="3">3.1.26.4</ecNumber>
    </recommendedName>
</protein>
<dbReference type="OrthoDB" id="128665at2759"/>
<accession>A0A1X2H9C3</accession>
<dbReference type="STRING" id="13706.A0A1X2H9C3"/>
<feature type="compositionally biased region" description="Polar residues" evidence="8">
    <location>
        <begin position="28"/>
        <end position="47"/>
    </location>
</feature>
<feature type="region of interest" description="Disordered" evidence="8">
    <location>
        <begin position="241"/>
        <end position="275"/>
    </location>
</feature>
<dbReference type="InterPro" id="IPR050092">
    <property type="entry name" value="RNase_H"/>
</dbReference>
<dbReference type="Proteomes" id="UP000242180">
    <property type="component" value="Unassembled WGS sequence"/>
</dbReference>
<dbReference type="AlphaFoldDB" id="A0A1X2H9C3"/>
<comment type="caution">
    <text evidence="10">The sequence shown here is derived from an EMBL/GenBank/DDBJ whole genome shotgun (WGS) entry which is preliminary data.</text>
</comment>
<dbReference type="GO" id="GO:0043137">
    <property type="term" value="P:DNA replication, removal of RNA primer"/>
    <property type="evidence" value="ECO:0007669"/>
    <property type="project" value="TreeGrafter"/>
</dbReference>
<dbReference type="GO" id="GO:0004523">
    <property type="term" value="F:RNA-DNA hybrid ribonuclease activity"/>
    <property type="evidence" value="ECO:0007669"/>
    <property type="project" value="UniProtKB-EC"/>
</dbReference>
<feature type="region of interest" description="Disordered" evidence="8">
    <location>
        <begin position="1"/>
        <end position="123"/>
    </location>
</feature>
<evidence type="ECO:0000256" key="8">
    <source>
        <dbReference type="SAM" id="MobiDB-lite"/>
    </source>
</evidence>
<keyword evidence="5" id="KW-0479">Metal-binding</keyword>
<evidence type="ECO:0000259" key="9">
    <source>
        <dbReference type="PROSITE" id="PS50879"/>
    </source>
</evidence>
<comment type="similarity">
    <text evidence="2">Belongs to the RNase H family.</text>
</comment>